<feature type="chain" id="PRO_5038644976" description="GW domain-containing protein" evidence="2">
    <location>
        <begin position="27"/>
        <end position="502"/>
    </location>
</feature>
<organism evidence="4 5">
    <name type="scientific">Lactobacillus equicursoris</name>
    <dbReference type="NCBI Taxonomy" id="420645"/>
    <lineage>
        <taxon>Bacteria</taxon>
        <taxon>Bacillati</taxon>
        <taxon>Bacillota</taxon>
        <taxon>Bacilli</taxon>
        <taxon>Lactobacillales</taxon>
        <taxon>Lactobacillaceae</taxon>
        <taxon>Lactobacillus</taxon>
    </lineage>
</organism>
<protein>
    <recommendedName>
        <fullName evidence="3">GW domain-containing protein</fullName>
    </recommendedName>
</protein>
<accession>A0A844FPA9</accession>
<dbReference type="AlphaFoldDB" id="A0A844FPA9"/>
<evidence type="ECO:0000259" key="3">
    <source>
        <dbReference type="Pfam" id="PF13457"/>
    </source>
</evidence>
<reference evidence="4 5" key="1">
    <citation type="submission" date="2019-08" db="EMBL/GenBank/DDBJ databases">
        <title>In-depth cultivation of the pig gut microbiome towards novel bacterial diversity and tailored functional studies.</title>
        <authorList>
            <person name="Wylensek D."/>
            <person name="Hitch T.C.A."/>
            <person name="Clavel T."/>
        </authorList>
    </citation>
    <scope>NUCLEOTIDE SEQUENCE [LARGE SCALE GENOMIC DNA]</scope>
    <source>
        <strain evidence="4 5">WCA-470BD-2E</strain>
    </source>
</reference>
<evidence type="ECO:0000256" key="1">
    <source>
        <dbReference type="SAM" id="MobiDB-lite"/>
    </source>
</evidence>
<keyword evidence="2" id="KW-0732">Signal</keyword>
<feature type="signal peptide" evidence="2">
    <location>
        <begin position="1"/>
        <end position="26"/>
    </location>
</feature>
<feature type="domain" description="GW" evidence="3">
    <location>
        <begin position="36"/>
        <end position="94"/>
    </location>
</feature>
<name>A0A844FPA9_9LACO</name>
<dbReference type="RefSeq" id="WP_154487345.1">
    <property type="nucleotide sequence ID" value="NZ_VUMW01000030.1"/>
</dbReference>
<comment type="caution">
    <text evidence="4">The sequence shown here is derived from an EMBL/GenBank/DDBJ whole genome shotgun (WGS) entry which is preliminary data.</text>
</comment>
<dbReference type="EMBL" id="VUMW01000030">
    <property type="protein sequence ID" value="MST80474.1"/>
    <property type="molecule type" value="Genomic_DNA"/>
</dbReference>
<evidence type="ECO:0000256" key="2">
    <source>
        <dbReference type="SAM" id="SignalP"/>
    </source>
</evidence>
<feature type="region of interest" description="Disordered" evidence="1">
    <location>
        <begin position="172"/>
        <end position="196"/>
    </location>
</feature>
<dbReference type="InterPro" id="IPR025987">
    <property type="entry name" value="GW_dom"/>
</dbReference>
<feature type="compositionally biased region" description="Polar residues" evidence="1">
    <location>
        <begin position="186"/>
        <end position="196"/>
    </location>
</feature>
<evidence type="ECO:0000313" key="5">
    <source>
        <dbReference type="Proteomes" id="UP000452141"/>
    </source>
</evidence>
<gene>
    <name evidence="4" type="ORF">FYJ61_08490</name>
</gene>
<dbReference type="SUPFAM" id="SSF82057">
    <property type="entry name" value="Prokaryotic SH3-related domain"/>
    <property type="match status" value="1"/>
</dbReference>
<proteinExistence type="predicted"/>
<evidence type="ECO:0000313" key="4">
    <source>
        <dbReference type="EMBL" id="MST80474.1"/>
    </source>
</evidence>
<dbReference type="Proteomes" id="UP000452141">
    <property type="component" value="Unassembled WGS sequence"/>
</dbReference>
<dbReference type="Pfam" id="PF13457">
    <property type="entry name" value="GW"/>
    <property type="match status" value="1"/>
</dbReference>
<sequence>MEKGKKSLLLLAAAGAALAVSQPAQAQAAITTKMPNGKTMNIYSKVSAKGPSKKVSSTKYFKTSKIQVSASKKTKKGYYDYMYANGRPVGWVKESWFLKNKISAAGNVYLVKGDNGFDKRDALNYAVDSRGNVINPNSVQASVSGNKLTYSYGKIKKTVNLYYVDNPNSGIRPEVSTQKGPKEVASTRSHSGSSAKWNARNHYGVETSSNSWTSGGLTLKTNLWEPRNLSLEGNGFQQVGPVMEGLAVNGGWAYSSWYASAGATDVANPKGNIVAFKLSKINKYKAQYLSPRNYLYKHLSFKTFEKYSQNLKISPYIKLGHGQSLGASGKYIYVLANRNKLPGRKSNGFYSEEILQLKKNNLQLNKIWSIKVDVGTSARYFHNAAFAGDGTMYGLFHNGGSHSYEYWKLNLVGNTWKVTKVTGTSGNFVKQKSGASPVQGLAYGKGHFYVAFNNLIFKVKENGKYEKTWKHTTNREIEGLSVSGSKLYVQLAQRGEILSGKW</sequence>